<reference evidence="1 2" key="1">
    <citation type="journal article" date="2015" name="Stand. Genomic Sci.">
        <title>Genomic Encyclopedia of Bacterial and Archaeal Type Strains, Phase III: the genomes of soil and plant-associated and newly described type strains.</title>
        <authorList>
            <person name="Whitman W.B."/>
            <person name="Woyke T."/>
            <person name="Klenk H.P."/>
            <person name="Zhou Y."/>
            <person name="Lilburn T.G."/>
            <person name="Beck B.J."/>
            <person name="De Vos P."/>
            <person name="Vandamme P."/>
            <person name="Eisen J.A."/>
            <person name="Garrity G."/>
            <person name="Hugenholtz P."/>
            <person name="Kyrpides N.C."/>
        </authorList>
    </citation>
    <scope>NUCLEOTIDE SEQUENCE [LARGE SCALE GENOMIC DNA]</scope>
    <source>
        <strain evidence="1 2">CGMCC 1.2546</strain>
    </source>
</reference>
<comment type="caution">
    <text evidence="1">The sequence shown here is derived from an EMBL/GenBank/DDBJ whole genome shotgun (WGS) entry which is preliminary data.</text>
</comment>
<dbReference type="AlphaFoldDB" id="A0A562N477"/>
<evidence type="ECO:0000313" key="2">
    <source>
        <dbReference type="Proteomes" id="UP000317122"/>
    </source>
</evidence>
<proteinExistence type="predicted"/>
<gene>
    <name evidence="1" type="ORF">IQ26_05698</name>
</gene>
<sequence length="49" mass="5078">MPTAISLGSTRLATLSVPVPEVRKYPGSAVKCGPTEDPQAQFEYKAGAG</sequence>
<organism evidence="1 2">
    <name type="scientific">Mesorhizobium tianshanense</name>
    <dbReference type="NCBI Taxonomy" id="39844"/>
    <lineage>
        <taxon>Bacteria</taxon>
        <taxon>Pseudomonadati</taxon>
        <taxon>Pseudomonadota</taxon>
        <taxon>Alphaproteobacteria</taxon>
        <taxon>Hyphomicrobiales</taxon>
        <taxon>Phyllobacteriaceae</taxon>
        <taxon>Mesorhizobium</taxon>
    </lineage>
</organism>
<protein>
    <submittedName>
        <fullName evidence="1">Uncharacterized protein</fullName>
    </submittedName>
</protein>
<evidence type="ECO:0000313" key="1">
    <source>
        <dbReference type="EMBL" id="TWI27002.1"/>
    </source>
</evidence>
<dbReference type="EMBL" id="VLKT01000044">
    <property type="protein sequence ID" value="TWI27002.1"/>
    <property type="molecule type" value="Genomic_DNA"/>
</dbReference>
<name>A0A562N477_9HYPH</name>
<dbReference type="Proteomes" id="UP000317122">
    <property type="component" value="Unassembled WGS sequence"/>
</dbReference>
<accession>A0A562N477</accession>
<keyword evidence="2" id="KW-1185">Reference proteome</keyword>